<evidence type="ECO:0000313" key="1">
    <source>
        <dbReference type="EMBL" id="CAB5218691.1"/>
    </source>
</evidence>
<dbReference type="EMBL" id="LR798261">
    <property type="protein sequence ID" value="CAB5218691.1"/>
    <property type="molecule type" value="Genomic_DNA"/>
</dbReference>
<name>A0A6J7WKV0_9CAUD</name>
<gene>
    <name evidence="1" type="ORF">UFOVP218_58</name>
</gene>
<sequence length="72" mass="8525">MVSHKTELLDRLNIKYDSCPHCNYKASDIHKLYDTIVTDCIQSLYSAQCATDDKLYRLVTELQNKIYKRMHQ</sequence>
<accession>A0A6J7WKV0</accession>
<organism evidence="1">
    <name type="scientific">uncultured Caudovirales phage</name>
    <dbReference type="NCBI Taxonomy" id="2100421"/>
    <lineage>
        <taxon>Viruses</taxon>
        <taxon>Duplodnaviria</taxon>
        <taxon>Heunggongvirae</taxon>
        <taxon>Uroviricota</taxon>
        <taxon>Caudoviricetes</taxon>
        <taxon>Peduoviridae</taxon>
        <taxon>Maltschvirus</taxon>
        <taxon>Maltschvirus maltsch</taxon>
    </lineage>
</organism>
<reference evidence="1" key="1">
    <citation type="submission" date="2020-05" db="EMBL/GenBank/DDBJ databases">
        <authorList>
            <person name="Chiriac C."/>
            <person name="Salcher M."/>
            <person name="Ghai R."/>
            <person name="Kavagutti S V."/>
        </authorList>
    </citation>
    <scope>NUCLEOTIDE SEQUENCE</scope>
</reference>
<proteinExistence type="predicted"/>
<protein>
    <submittedName>
        <fullName evidence="1">Uncharacterized protein</fullName>
    </submittedName>
</protein>